<name>A0A0W0Z3F6_9GAMM</name>
<sequence>MNIIELKSFLTVVEYRSISLAAKRLYVTPSAMTKRIQRLESEFNTRLLTVDGVRIKLTEAGKKLIPYARQISSTYDEMKKGMSSYSQQFKTTLKIGISFYLAHYLIYDLINYIQSIDERITINVKTINERDYLEQLDNGFIDLVICTTRSNQTKNLANGKLWREELCICASAKHPLTVKDKVFLAELSAYEAVFPENGGYIREKAEVLFAKHDLPLTVALEAGTIFSVKNLLFSGNYWSIVHKRVLDESRLKIIKVPSIKLDIKFNWYCLNSRVQERTIEQTINHINNWIINSDLIQKYSLK</sequence>
<dbReference type="Proteomes" id="UP000054703">
    <property type="component" value="Unassembled WGS sequence"/>
</dbReference>
<dbReference type="PANTHER" id="PTHR30126:SF40">
    <property type="entry name" value="HTH-TYPE TRANSCRIPTIONAL REGULATOR GLTR"/>
    <property type="match status" value="1"/>
</dbReference>
<dbReference type="PATRIC" id="fig|45074.5.peg.1148"/>
<dbReference type="OrthoDB" id="9803735at2"/>
<dbReference type="GO" id="GO:0000976">
    <property type="term" value="F:transcription cis-regulatory region binding"/>
    <property type="evidence" value="ECO:0007669"/>
    <property type="project" value="TreeGrafter"/>
</dbReference>
<dbReference type="AlphaFoldDB" id="A0A0W0Z3F6"/>
<evidence type="ECO:0000256" key="4">
    <source>
        <dbReference type="ARBA" id="ARBA00023163"/>
    </source>
</evidence>
<dbReference type="RefSeq" id="WP_058513495.1">
    <property type="nucleotide sequence ID" value="NZ_CAAAIH010000075.1"/>
</dbReference>
<comment type="similarity">
    <text evidence="1">Belongs to the LysR transcriptional regulatory family.</text>
</comment>
<keyword evidence="2" id="KW-0805">Transcription regulation</keyword>
<dbReference type="InterPro" id="IPR036390">
    <property type="entry name" value="WH_DNA-bd_sf"/>
</dbReference>
<dbReference type="Gene3D" id="3.40.190.290">
    <property type="match status" value="1"/>
</dbReference>
<dbReference type="Pfam" id="PF00126">
    <property type="entry name" value="HTH_1"/>
    <property type="match status" value="1"/>
</dbReference>
<dbReference type="STRING" id="45074.Lsan_1078"/>
<comment type="caution">
    <text evidence="6">The sequence shown here is derived from an EMBL/GenBank/DDBJ whole genome shotgun (WGS) entry which is preliminary data.</text>
</comment>
<dbReference type="EMBL" id="LNYU01000024">
    <property type="protein sequence ID" value="KTD63645.1"/>
    <property type="molecule type" value="Genomic_DNA"/>
</dbReference>
<reference evidence="6 7" key="1">
    <citation type="submission" date="2015-11" db="EMBL/GenBank/DDBJ databases">
        <title>Genomic analysis of 38 Legionella species identifies large and diverse effector repertoires.</title>
        <authorList>
            <person name="Burstein D."/>
            <person name="Amaro F."/>
            <person name="Zusman T."/>
            <person name="Lifshitz Z."/>
            <person name="Cohen O."/>
            <person name="Gilbert J.A."/>
            <person name="Pupko T."/>
            <person name="Shuman H.A."/>
            <person name="Segal G."/>
        </authorList>
    </citation>
    <scope>NUCLEOTIDE SEQUENCE [LARGE SCALE GENOMIC DNA]</scope>
    <source>
        <strain evidence="6 7">SC-63-C7</strain>
    </source>
</reference>
<evidence type="ECO:0000313" key="7">
    <source>
        <dbReference type="Proteomes" id="UP000054703"/>
    </source>
</evidence>
<dbReference type="PROSITE" id="PS50931">
    <property type="entry name" value="HTH_LYSR"/>
    <property type="match status" value="1"/>
</dbReference>
<dbReference type="GO" id="GO:0003700">
    <property type="term" value="F:DNA-binding transcription factor activity"/>
    <property type="evidence" value="ECO:0007669"/>
    <property type="project" value="InterPro"/>
</dbReference>
<feature type="domain" description="HTH lysR-type" evidence="5">
    <location>
        <begin position="1"/>
        <end position="58"/>
    </location>
</feature>
<dbReference type="Gene3D" id="1.10.10.10">
    <property type="entry name" value="Winged helix-like DNA-binding domain superfamily/Winged helix DNA-binding domain"/>
    <property type="match status" value="1"/>
</dbReference>
<dbReference type="SUPFAM" id="SSF53850">
    <property type="entry name" value="Periplasmic binding protein-like II"/>
    <property type="match status" value="1"/>
</dbReference>
<accession>A0A0W0Z3F6</accession>
<dbReference type="SUPFAM" id="SSF46785">
    <property type="entry name" value="Winged helix' DNA-binding domain"/>
    <property type="match status" value="1"/>
</dbReference>
<keyword evidence="3" id="KW-0238">DNA-binding</keyword>
<keyword evidence="7" id="KW-1185">Reference proteome</keyword>
<dbReference type="Pfam" id="PF03466">
    <property type="entry name" value="LysR_substrate"/>
    <property type="match status" value="1"/>
</dbReference>
<organism evidence="6 7">
    <name type="scientific">Legionella santicrucis</name>
    <dbReference type="NCBI Taxonomy" id="45074"/>
    <lineage>
        <taxon>Bacteria</taxon>
        <taxon>Pseudomonadati</taxon>
        <taxon>Pseudomonadota</taxon>
        <taxon>Gammaproteobacteria</taxon>
        <taxon>Legionellales</taxon>
        <taxon>Legionellaceae</taxon>
        <taxon>Legionella</taxon>
    </lineage>
</organism>
<protein>
    <submittedName>
        <fullName evidence="6">LysR family transporter transcriptional regulator</fullName>
    </submittedName>
</protein>
<keyword evidence="4" id="KW-0804">Transcription</keyword>
<evidence type="ECO:0000259" key="5">
    <source>
        <dbReference type="PROSITE" id="PS50931"/>
    </source>
</evidence>
<dbReference type="PANTHER" id="PTHR30126">
    <property type="entry name" value="HTH-TYPE TRANSCRIPTIONAL REGULATOR"/>
    <property type="match status" value="1"/>
</dbReference>
<dbReference type="InterPro" id="IPR000847">
    <property type="entry name" value="LysR_HTH_N"/>
</dbReference>
<dbReference type="CDD" id="cd05466">
    <property type="entry name" value="PBP2_LTTR_substrate"/>
    <property type="match status" value="1"/>
</dbReference>
<evidence type="ECO:0000256" key="2">
    <source>
        <dbReference type="ARBA" id="ARBA00023015"/>
    </source>
</evidence>
<dbReference type="InterPro" id="IPR005119">
    <property type="entry name" value="LysR_subst-bd"/>
</dbReference>
<dbReference type="InterPro" id="IPR036388">
    <property type="entry name" value="WH-like_DNA-bd_sf"/>
</dbReference>
<proteinExistence type="inferred from homology"/>
<evidence type="ECO:0000256" key="3">
    <source>
        <dbReference type="ARBA" id="ARBA00023125"/>
    </source>
</evidence>
<gene>
    <name evidence="6" type="ORF">Lsan_1078</name>
</gene>
<evidence type="ECO:0000313" key="6">
    <source>
        <dbReference type="EMBL" id="KTD63645.1"/>
    </source>
</evidence>
<evidence type="ECO:0000256" key="1">
    <source>
        <dbReference type="ARBA" id="ARBA00009437"/>
    </source>
</evidence>